<name>A0AAP0D7N9_9ASTR</name>
<dbReference type="InterPro" id="IPR039291">
    <property type="entry name" value="At5g17165-like"/>
</dbReference>
<evidence type="ECO:0000256" key="1">
    <source>
        <dbReference type="SAM" id="MobiDB-lite"/>
    </source>
</evidence>
<comment type="caution">
    <text evidence="2">The sequence shown here is derived from an EMBL/GenBank/DDBJ whole genome shotgun (WGS) entry which is preliminary data.</text>
</comment>
<dbReference type="EMBL" id="JBCNJP010000012">
    <property type="protein sequence ID" value="KAK9069859.1"/>
    <property type="molecule type" value="Genomic_DNA"/>
</dbReference>
<evidence type="ECO:0000313" key="3">
    <source>
        <dbReference type="Proteomes" id="UP001408789"/>
    </source>
</evidence>
<gene>
    <name evidence="2" type="ORF">SSX86_010255</name>
</gene>
<dbReference type="AlphaFoldDB" id="A0AAP0D7N9"/>
<dbReference type="Pfam" id="PF22272">
    <property type="entry name" value="LEA_3b"/>
    <property type="match status" value="1"/>
</dbReference>
<reference evidence="2 3" key="1">
    <citation type="submission" date="2024-04" db="EMBL/GenBank/DDBJ databases">
        <title>The reference genome of an endangered Asteraceae, Deinandra increscens subsp. villosa, native to the Central Coast of California.</title>
        <authorList>
            <person name="Guilliams M."/>
            <person name="Hasenstab-Lehman K."/>
            <person name="Meyer R."/>
            <person name="Mcevoy S."/>
        </authorList>
    </citation>
    <scope>NUCLEOTIDE SEQUENCE [LARGE SCALE GENOMIC DNA]</scope>
    <source>
        <tissue evidence="2">Leaf</tissue>
    </source>
</reference>
<organism evidence="2 3">
    <name type="scientific">Deinandra increscens subsp. villosa</name>
    <dbReference type="NCBI Taxonomy" id="3103831"/>
    <lineage>
        <taxon>Eukaryota</taxon>
        <taxon>Viridiplantae</taxon>
        <taxon>Streptophyta</taxon>
        <taxon>Embryophyta</taxon>
        <taxon>Tracheophyta</taxon>
        <taxon>Spermatophyta</taxon>
        <taxon>Magnoliopsida</taxon>
        <taxon>eudicotyledons</taxon>
        <taxon>Gunneridae</taxon>
        <taxon>Pentapetalae</taxon>
        <taxon>asterids</taxon>
        <taxon>campanulids</taxon>
        <taxon>Asterales</taxon>
        <taxon>Asteraceae</taxon>
        <taxon>Asteroideae</taxon>
        <taxon>Heliantheae alliance</taxon>
        <taxon>Madieae</taxon>
        <taxon>Madiinae</taxon>
        <taxon>Deinandra</taxon>
    </lineage>
</organism>
<protein>
    <submittedName>
        <fullName evidence="2">Uncharacterized protein</fullName>
    </submittedName>
</protein>
<keyword evidence="3" id="KW-1185">Reference proteome</keyword>
<dbReference type="PANTHER" id="PTHR35122">
    <property type="entry name" value="OSJNBA0093F12.14 PROTEIN"/>
    <property type="match status" value="1"/>
</dbReference>
<accession>A0AAP0D7N9</accession>
<dbReference type="Proteomes" id="UP001408789">
    <property type="component" value="Unassembled WGS sequence"/>
</dbReference>
<sequence>MAGKLVVTNLTNLLRTLAPSSPPPPLCAAISTGRRKLHESAYEKEVEDEIDIDVEVPPVEEILHKPEEYWEPDPETGVFVPASEQKAEEPAVTCTTEETVLDEKTFFRPMEDLEPPVPESFSGEIPPVDPFAE</sequence>
<proteinExistence type="predicted"/>
<feature type="region of interest" description="Disordered" evidence="1">
    <location>
        <begin position="111"/>
        <end position="133"/>
    </location>
</feature>
<evidence type="ECO:0000313" key="2">
    <source>
        <dbReference type="EMBL" id="KAK9069859.1"/>
    </source>
</evidence>
<dbReference type="PANTHER" id="PTHR35122:SF6">
    <property type="entry name" value="LATE EMBRYOGENESIS ABUNDANT PROTEIN"/>
    <property type="match status" value="1"/>
</dbReference>